<dbReference type="Proteomes" id="UP000499080">
    <property type="component" value="Unassembled WGS sequence"/>
</dbReference>
<reference evidence="1 2" key="1">
    <citation type="journal article" date="2019" name="Sci. Rep.">
        <title>Orb-weaving spider Araneus ventricosus genome elucidates the spidroin gene catalogue.</title>
        <authorList>
            <person name="Kono N."/>
            <person name="Nakamura H."/>
            <person name="Ohtoshi R."/>
            <person name="Moran D.A.P."/>
            <person name="Shinohara A."/>
            <person name="Yoshida Y."/>
            <person name="Fujiwara M."/>
            <person name="Mori M."/>
            <person name="Tomita M."/>
            <person name="Arakawa K."/>
        </authorList>
    </citation>
    <scope>NUCLEOTIDE SEQUENCE [LARGE SCALE GENOMIC DNA]</scope>
</reference>
<evidence type="ECO:0000313" key="1">
    <source>
        <dbReference type="EMBL" id="GBN66064.1"/>
    </source>
</evidence>
<proteinExistence type="predicted"/>
<organism evidence="1 2">
    <name type="scientific">Araneus ventricosus</name>
    <name type="common">Orbweaver spider</name>
    <name type="synonym">Epeira ventricosa</name>
    <dbReference type="NCBI Taxonomy" id="182803"/>
    <lineage>
        <taxon>Eukaryota</taxon>
        <taxon>Metazoa</taxon>
        <taxon>Ecdysozoa</taxon>
        <taxon>Arthropoda</taxon>
        <taxon>Chelicerata</taxon>
        <taxon>Arachnida</taxon>
        <taxon>Araneae</taxon>
        <taxon>Araneomorphae</taxon>
        <taxon>Entelegynae</taxon>
        <taxon>Araneoidea</taxon>
        <taxon>Araneidae</taxon>
        <taxon>Araneus</taxon>
    </lineage>
</organism>
<sequence>FFIDKIAQLTFSRNTATSSYHDTTKEIKKGRSNSSICWSKANSIMIVDDFRSKERNRIYVTLLRRRQISEQIKWIRKDLGKQVVGKRGKSPSAVIARSHIQSERWGYD</sequence>
<feature type="non-terminal residue" evidence="1">
    <location>
        <position position="1"/>
    </location>
</feature>
<name>A0A4Y2QRR4_ARAVE</name>
<protein>
    <submittedName>
        <fullName evidence="1">Uncharacterized protein</fullName>
    </submittedName>
</protein>
<dbReference type="EMBL" id="BGPR01140222">
    <property type="protein sequence ID" value="GBN66064.1"/>
    <property type="molecule type" value="Genomic_DNA"/>
</dbReference>
<evidence type="ECO:0000313" key="2">
    <source>
        <dbReference type="Proteomes" id="UP000499080"/>
    </source>
</evidence>
<accession>A0A4Y2QRR4</accession>
<keyword evidence="2" id="KW-1185">Reference proteome</keyword>
<comment type="caution">
    <text evidence="1">The sequence shown here is derived from an EMBL/GenBank/DDBJ whole genome shotgun (WGS) entry which is preliminary data.</text>
</comment>
<gene>
    <name evidence="1" type="ORF">AVEN_193855_1</name>
</gene>
<dbReference type="AlphaFoldDB" id="A0A4Y2QRR4"/>